<dbReference type="InterPro" id="IPR026960">
    <property type="entry name" value="RVT-Znf"/>
</dbReference>
<dbReference type="OrthoDB" id="1747281at2759"/>
<accession>A0A5A7P0L9</accession>
<evidence type="ECO:0000313" key="3">
    <source>
        <dbReference type="Proteomes" id="UP000325081"/>
    </source>
</evidence>
<dbReference type="EMBL" id="BKCP01001113">
    <property type="protein sequence ID" value="GER26355.1"/>
    <property type="molecule type" value="Genomic_DNA"/>
</dbReference>
<comment type="caution">
    <text evidence="2">The sequence shown here is derived from an EMBL/GenBank/DDBJ whole genome shotgun (WGS) entry which is preliminary data.</text>
</comment>
<evidence type="ECO:0000259" key="1">
    <source>
        <dbReference type="Pfam" id="PF13966"/>
    </source>
</evidence>
<protein>
    <submittedName>
        <fullName evidence="2">Ribonuclease H-like superfamily protein</fullName>
    </submittedName>
</protein>
<organism evidence="2 3">
    <name type="scientific">Striga asiatica</name>
    <name type="common">Asiatic witchweed</name>
    <name type="synonym">Buchnera asiatica</name>
    <dbReference type="NCBI Taxonomy" id="4170"/>
    <lineage>
        <taxon>Eukaryota</taxon>
        <taxon>Viridiplantae</taxon>
        <taxon>Streptophyta</taxon>
        <taxon>Embryophyta</taxon>
        <taxon>Tracheophyta</taxon>
        <taxon>Spermatophyta</taxon>
        <taxon>Magnoliopsida</taxon>
        <taxon>eudicotyledons</taxon>
        <taxon>Gunneridae</taxon>
        <taxon>Pentapetalae</taxon>
        <taxon>asterids</taxon>
        <taxon>lamiids</taxon>
        <taxon>Lamiales</taxon>
        <taxon>Orobanchaceae</taxon>
        <taxon>Buchnereae</taxon>
        <taxon>Striga</taxon>
    </lineage>
</organism>
<feature type="domain" description="Reverse transcriptase zinc-binding" evidence="1">
    <location>
        <begin position="2"/>
        <end position="74"/>
    </location>
</feature>
<evidence type="ECO:0000313" key="2">
    <source>
        <dbReference type="EMBL" id="GER26355.1"/>
    </source>
</evidence>
<dbReference type="Pfam" id="PF13966">
    <property type="entry name" value="zf-RVT"/>
    <property type="match status" value="1"/>
</dbReference>
<reference evidence="3" key="1">
    <citation type="journal article" date="2019" name="Curr. Biol.">
        <title>Genome Sequence of Striga asiatica Provides Insight into the Evolution of Plant Parasitism.</title>
        <authorList>
            <person name="Yoshida S."/>
            <person name="Kim S."/>
            <person name="Wafula E.K."/>
            <person name="Tanskanen J."/>
            <person name="Kim Y.M."/>
            <person name="Honaas L."/>
            <person name="Yang Z."/>
            <person name="Spallek T."/>
            <person name="Conn C.E."/>
            <person name="Ichihashi Y."/>
            <person name="Cheong K."/>
            <person name="Cui S."/>
            <person name="Der J.P."/>
            <person name="Gundlach H."/>
            <person name="Jiao Y."/>
            <person name="Hori C."/>
            <person name="Ishida J.K."/>
            <person name="Kasahara H."/>
            <person name="Kiba T."/>
            <person name="Kim M.S."/>
            <person name="Koo N."/>
            <person name="Laohavisit A."/>
            <person name="Lee Y.H."/>
            <person name="Lumba S."/>
            <person name="McCourt P."/>
            <person name="Mortimer J.C."/>
            <person name="Mutuku J.M."/>
            <person name="Nomura T."/>
            <person name="Sasaki-Sekimoto Y."/>
            <person name="Seto Y."/>
            <person name="Wang Y."/>
            <person name="Wakatake T."/>
            <person name="Sakakibara H."/>
            <person name="Demura T."/>
            <person name="Yamaguchi S."/>
            <person name="Yoneyama K."/>
            <person name="Manabe R.I."/>
            <person name="Nelson D.C."/>
            <person name="Schulman A.H."/>
            <person name="Timko M.P."/>
            <person name="dePamphilis C.W."/>
            <person name="Choi D."/>
            <person name="Shirasu K."/>
        </authorList>
    </citation>
    <scope>NUCLEOTIDE SEQUENCE [LARGE SCALE GENOMIC DNA]</scope>
    <source>
        <strain evidence="3">cv. UVA1</strain>
    </source>
</reference>
<proteinExistence type="predicted"/>
<dbReference type="Proteomes" id="UP000325081">
    <property type="component" value="Unassembled WGS sequence"/>
</dbReference>
<sequence length="134" mass="15807">MKKVYEAIRRKRRQSGQETGPSYSNVEERRMWKTTWALRIKSMVKFFLWRCWEGFVASKQQLRKKGVALDTNCKSERLSFLALVLWGIWMNMNAWQLLTERRLESDIVMEAKLHGTGPSISEGTFVLYSIIKDL</sequence>
<name>A0A5A7P0L9_STRAF</name>
<dbReference type="AlphaFoldDB" id="A0A5A7P0L9"/>
<keyword evidence="3" id="KW-1185">Reference proteome</keyword>
<gene>
    <name evidence="2" type="ORF">STAS_02002</name>
</gene>